<feature type="compositionally biased region" description="Basic and acidic residues" evidence="1">
    <location>
        <begin position="82"/>
        <end position="95"/>
    </location>
</feature>
<evidence type="ECO:0000313" key="3">
    <source>
        <dbReference type="Proteomes" id="UP000270094"/>
    </source>
</evidence>
<name>A0A3P7J388_STRVU</name>
<feature type="compositionally biased region" description="Basic and acidic residues" evidence="1">
    <location>
        <begin position="25"/>
        <end position="36"/>
    </location>
</feature>
<dbReference type="EMBL" id="UYYB01105897">
    <property type="protein sequence ID" value="VDM79651.1"/>
    <property type="molecule type" value="Genomic_DNA"/>
</dbReference>
<organism evidence="2 3">
    <name type="scientific">Strongylus vulgaris</name>
    <name type="common">Blood worm</name>
    <dbReference type="NCBI Taxonomy" id="40348"/>
    <lineage>
        <taxon>Eukaryota</taxon>
        <taxon>Metazoa</taxon>
        <taxon>Ecdysozoa</taxon>
        <taxon>Nematoda</taxon>
        <taxon>Chromadorea</taxon>
        <taxon>Rhabditida</taxon>
        <taxon>Rhabditina</taxon>
        <taxon>Rhabditomorpha</taxon>
        <taxon>Strongyloidea</taxon>
        <taxon>Strongylidae</taxon>
        <taxon>Strongylus</taxon>
    </lineage>
</organism>
<keyword evidence="3" id="KW-1185">Reference proteome</keyword>
<gene>
    <name evidence="2" type="ORF">SVUK_LOCUS14649</name>
</gene>
<proteinExistence type="predicted"/>
<accession>A0A3P7J388</accession>
<feature type="compositionally biased region" description="Basic residues" evidence="1">
    <location>
        <begin position="1"/>
        <end position="10"/>
    </location>
</feature>
<evidence type="ECO:0000313" key="2">
    <source>
        <dbReference type="EMBL" id="VDM79651.1"/>
    </source>
</evidence>
<reference evidence="2 3" key="1">
    <citation type="submission" date="2018-11" db="EMBL/GenBank/DDBJ databases">
        <authorList>
            <consortium name="Pathogen Informatics"/>
        </authorList>
    </citation>
    <scope>NUCLEOTIDE SEQUENCE [LARGE SCALE GENOMIC DNA]</scope>
</reference>
<sequence length="95" mass="10716">MRRKQARPTKRPQEDYELEVPEPAKITKTEHSHESPQEGGRTSSTALDRLHTIEMTPSCSKDPTPAAVPKKTTANPLLLLERSLKRFEPQKPGKC</sequence>
<protein>
    <submittedName>
        <fullName evidence="2">Uncharacterized protein</fullName>
    </submittedName>
</protein>
<evidence type="ECO:0000256" key="1">
    <source>
        <dbReference type="SAM" id="MobiDB-lite"/>
    </source>
</evidence>
<feature type="region of interest" description="Disordered" evidence="1">
    <location>
        <begin position="1"/>
        <end position="95"/>
    </location>
</feature>
<dbReference type="Proteomes" id="UP000270094">
    <property type="component" value="Unassembled WGS sequence"/>
</dbReference>
<dbReference type="OrthoDB" id="5815793at2759"/>
<dbReference type="AlphaFoldDB" id="A0A3P7J388"/>